<sequence>MHRKVSSRDVNSQRFTKLKNVETDPDPDIYDITYVDVSPSEGSSSPLSKSPWSVQIDAADVEPPPPHSTGKSSATSRHTEESNNYSPNILMGSLVREEGHIYSLATSGDLLYTGSDSKNIRVWKNHIEFSSFKSNSGLVKAIVLAGDKIFTGHQDGKIRVWKVTDSAAFRRVGTMPNLRDYLRNSIAPSSYFNFTRRNRTSTSAQGFRHLDAISCLALSEDKKLLYSGSWDKTFKVWRVTDLRCLESVNAHEDAVNAVVSGFDGLVFTGSADGTVKVWRREDQAKETKHFFSETLLKQDCAVTAIAVDQNAALVYCGSSDGTVNFWERDNSMKNGGVLKGHKLAVLCLVAAGNLLFSGSADLGIRVWRRPERGGAGGGGVHVCISVLTGHAGPVKCLAVERDQESASGERRWIVYSGSLDRSVKMWRVSENSPPMEYRSPDPSGGPSRLTAAPSFSGQGRISSRR</sequence>
<evidence type="ECO:0000313" key="6">
    <source>
        <dbReference type="Proteomes" id="UP000030689"/>
    </source>
</evidence>
<dbReference type="InterPro" id="IPR045182">
    <property type="entry name" value="JINGUBANG-like"/>
</dbReference>
<dbReference type="STRING" id="72664.V4LSP6"/>
<keyword evidence="6" id="KW-1185">Reference proteome</keyword>
<evidence type="ECO:0000256" key="3">
    <source>
        <dbReference type="PROSITE-ProRule" id="PRU00221"/>
    </source>
</evidence>
<keyword evidence="1 3" id="KW-0853">WD repeat</keyword>
<feature type="region of interest" description="Disordered" evidence="4">
    <location>
        <begin position="1"/>
        <end position="86"/>
    </location>
</feature>
<organism evidence="5 6">
    <name type="scientific">Eutrema salsugineum</name>
    <name type="common">Saltwater cress</name>
    <name type="synonym">Sisymbrium salsugineum</name>
    <dbReference type="NCBI Taxonomy" id="72664"/>
    <lineage>
        <taxon>Eukaryota</taxon>
        <taxon>Viridiplantae</taxon>
        <taxon>Streptophyta</taxon>
        <taxon>Embryophyta</taxon>
        <taxon>Tracheophyta</taxon>
        <taxon>Spermatophyta</taxon>
        <taxon>Magnoliopsida</taxon>
        <taxon>eudicotyledons</taxon>
        <taxon>Gunneridae</taxon>
        <taxon>Pentapetalae</taxon>
        <taxon>rosids</taxon>
        <taxon>malvids</taxon>
        <taxon>Brassicales</taxon>
        <taxon>Brassicaceae</taxon>
        <taxon>Eutremeae</taxon>
        <taxon>Eutrema</taxon>
    </lineage>
</organism>
<dbReference type="PROSITE" id="PS50082">
    <property type="entry name" value="WD_REPEATS_2"/>
    <property type="match status" value="5"/>
</dbReference>
<evidence type="ECO:0000256" key="4">
    <source>
        <dbReference type="SAM" id="MobiDB-lite"/>
    </source>
</evidence>
<dbReference type="KEGG" id="eus:EUTSA_v10010350mg"/>
<feature type="repeat" description="WD" evidence="3">
    <location>
        <begin position="132"/>
        <end position="171"/>
    </location>
</feature>
<dbReference type="Pfam" id="PF00400">
    <property type="entry name" value="WD40"/>
    <property type="match status" value="6"/>
</dbReference>
<feature type="repeat" description="WD" evidence="3">
    <location>
        <begin position="338"/>
        <end position="367"/>
    </location>
</feature>
<protein>
    <recommendedName>
        <fullName evidence="7">Anaphase-promoting complex subunit 4 WD40 domain-containing protein</fullName>
    </recommendedName>
</protein>
<dbReference type="InterPro" id="IPR020472">
    <property type="entry name" value="WD40_PAC1"/>
</dbReference>
<feature type="compositionally biased region" description="Low complexity" evidence="4">
    <location>
        <begin position="38"/>
        <end position="53"/>
    </location>
</feature>
<dbReference type="OrthoDB" id="674604at2759"/>
<dbReference type="SMART" id="SM00320">
    <property type="entry name" value="WD40"/>
    <property type="match status" value="7"/>
</dbReference>
<dbReference type="PANTHER" id="PTHR22844">
    <property type="entry name" value="F-BOX AND WD40 DOMAIN PROTEIN"/>
    <property type="match status" value="1"/>
</dbReference>
<evidence type="ECO:0000313" key="5">
    <source>
        <dbReference type="EMBL" id="ESQ45487.1"/>
    </source>
</evidence>
<gene>
    <name evidence="5" type="ORF">EUTSA_v10010350mg</name>
</gene>
<dbReference type="SUPFAM" id="SSF50978">
    <property type="entry name" value="WD40 repeat-like"/>
    <property type="match status" value="1"/>
</dbReference>
<dbReference type="PANTHER" id="PTHR22844:SF334">
    <property type="entry name" value="PROTEIN JINGUBANG-LIKE"/>
    <property type="match status" value="1"/>
</dbReference>
<dbReference type="FunFam" id="2.130.10.10:FF:000775">
    <property type="entry name" value="BnaA09g28200D protein"/>
    <property type="match status" value="1"/>
</dbReference>
<feature type="repeat" description="WD" evidence="3">
    <location>
        <begin position="248"/>
        <end position="278"/>
    </location>
</feature>
<reference evidence="5 6" key="1">
    <citation type="journal article" date="2013" name="Front. Plant Sci.">
        <title>The Reference Genome of the Halophytic Plant Eutrema salsugineum.</title>
        <authorList>
            <person name="Yang R."/>
            <person name="Jarvis D.E."/>
            <person name="Chen H."/>
            <person name="Beilstein M.A."/>
            <person name="Grimwood J."/>
            <person name="Jenkins J."/>
            <person name="Shu S."/>
            <person name="Prochnik S."/>
            <person name="Xin M."/>
            <person name="Ma C."/>
            <person name="Schmutz J."/>
            <person name="Wing R.A."/>
            <person name="Mitchell-Olds T."/>
            <person name="Schumaker K.S."/>
            <person name="Wang X."/>
        </authorList>
    </citation>
    <scope>NUCLEOTIDE SEQUENCE [LARGE SCALE GENOMIC DNA]</scope>
</reference>
<dbReference type="AlphaFoldDB" id="V4LSP6"/>
<dbReference type="EMBL" id="KI517435">
    <property type="protein sequence ID" value="ESQ45487.1"/>
    <property type="molecule type" value="Genomic_DNA"/>
</dbReference>
<dbReference type="CDD" id="cd00200">
    <property type="entry name" value="WD40"/>
    <property type="match status" value="1"/>
</dbReference>
<evidence type="ECO:0008006" key="7">
    <source>
        <dbReference type="Google" id="ProtNLM"/>
    </source>
</evidence>
<dbReference type="InterPro" id="IPR036322">
    <property type="entry name" value="WD40_repeat_dom_sf"/>
</dbReference>
<dbReference type="InterPro" id="IPR001680">
    <property type="entry name" value="WD40_rpt"/>
</dbReference>
<proteinExistence type="predicted"/>
<accession>V4LSP6</accession>
<dbReference type="InterPro" id="IPR015943">
    <property type="entry name" value="WD40/YVTN_repeat-like_dom_sf"/>
</dbReference>
<feature type="compositionally biased region" description="Polar residues" evidence="4">
    <location>
        <begin position="453"/>
        <end position="465"/>
    </location>
</feature>
<evidence type="ECO:0000256" key="2">
    <source>
        <dbReference type="ARBA" id="ARBA00022737"/>
    </source>
</evidence>
<dbReference type="Gene3D" id="2.130.10.10">
    <property type="entry name" value="YVTN repeat-like/Quinoprotein amine dehydrogenase"/>
    <property type="match status" value="2"/>
</dbReference>
<evidence type="ECO:0000256" key="1">
    <source>
        <dbReference type="ARBA" id="ARBA00022574"/>
    </source>
</evidence>
<feature type="compositionally biased region" description="Polar residues" evidence="4">
    <location>
        <begin position="69"/>
        <end position="86"/>
    </location>
</feature>
<feature type="repeat" description="WD" evidence="3">
    <location>
        <begin position="295"/>
        <end position="327"/>
    </location>
</feature>
<dbReference type="Proteomes" id="UP000030689">
    <property type="component" value="Unassembled WGS sequence"/>
</dbReference>
<dbReference type="Gramene" id="ESQ45487">
    <property type="protein sequence ID" value="ESQ45487"/>
    <property type="gene ID" value="EUTSA_v10010350mg"/>
</dbReference>
<feature type="repeat" description="WD" evidence="3">
    <location>
        <begin position="209"/>
        <end position="247"/>
    </location>
</feature>
<dbReference type="OMA" id="IDDESTC"/>
<dbReference type="eggNOG" id="KOG4155">
    <property type="taxonomic scope" value="Eukaryota"/>
</dbReference>
<feature type="region of interest" description="Disordered" evidence="4">
    <location>
        <begin position="429"/>
        <end position="465"/>
    </location>
</feature>
<keyword evidence="2" id="KW-0677">Repeat</keyword>
<name>V4LSP6_EUTSA</name>
<dbReference type="PRINTS" id="PR00320">
    <property type="entry name" value="GPROTEINBRPT"/>
</dbReference>
<dbReference type="PROSITE" id="PS50294">
    <property type="entry name" value="WD_REPEATS_REGION"/>
    <property type="match status" value="2"/>
</dbReference>